<organism evidence="1 2">
    <name type="scientific">Paraburkholderia rhynchosiae</name>
    <dbReference type="NCBI Taxonomy" id="487049"/>
    <lineage>
        <taxon>Bacteria</taxon>
        <taxon>Pseudomonadati</taxon>
        <taxon>Pseudomonadota</taxon>
        <taxon>Betaproteobacteria</taxon>
        <taxon>Burkholderiales</taxon>
        <taxon>Burkholderiaceae</taxon>
        <taxon>Paraburkholderia</taxon>
    </lineage>
</organism>
<dbReference type="EMBL" id="PNXY01000014">
    <property type="protein sequence ID" value="PMS29167.1"/>
    <property type="molecule type" value="Genomic_DNA"/>
</dbReference>
<protein>
    <submittedName>
        <fullName evidence="1">Uncharacterized protein</fullName>
    </submittedName>
</protein>
<keyword evidence="2" id="KW-1185">Reference proteome</keyword>
<comment type="caution">
    <text evidence="1">The sequence shown here is derived from an EMBL/GenBank/DDBJ whole genome shotgun (WGS) entry which is preliminary data.</text>
</comment>
<evidence type="ECO:0000313" key="1">
    <source>
        <dbReference type="EMBL" id="PMS29167.1"/>
    </source>
</evidence>
<dbReference type="Proteomes" id="UP000235659">
    <property type="component" value="Unassembled WGS sequence"/>
</dbReference>
<gene>
    <name evidence="1" type="ORF">C0Z16_20625</name>
</gene>
<reference evidence="1 2" key="1">
    <citation type="submission" date="2018-01" db="EMBL/GenBank/DDBJ databases">
        <title>Whole genome analyses suggest that Burkholderia sensu lato contains two further novel genera in the rhizoxinica-symbiotica group Mycetohabitans gen. nov., and Trinickia gen. nov.: implications for the evolution of diazotrophy and nodulation in the Burkholderiaceae.</title>
        <authorList>
            <person name="Estrada-de los Santos P."/>
            <person name="Palmer M."/>
            <person name="Chavez-Ramirez B."/>
            <person name="Beukes C."/>
            <person name="Steenkamp E.T."/>
            <person name="Hirsch A.M."/>
            <person name="Manyaka P."/>
            <person name="Maluk M."/>
            <person name="Lafos M."/>
            <person name="Crook M."/>
            <person name="Gross E."/>
            <person name="Simon M.F."/>
            <person name="Bueno dos Reis Junior F."/>
            <person name="Poole P.S."/>
            <person name="Venter S.N."/>
            <person name="James E.K."/>
        </authorList>
    </citation>
    <scope>NUCLEOTIDE SEQUENCE [LARGE SCALE GENOMIC DNA]</scope>
    <source>
        <strain evidence="1 2">WSM 3937</strain>
    </source>
</reference>
<name>A0ABX4V3R9_9BURK</name>
<proteinExistence type="predicted"/>
<sequence>MLLNLRLHTTREGRAKRARFQEQRITLLRERNYRPVRASRKQGVTHPIRWKWKASEARSAQLECTVRRRRVFAWLARRSRMLGNIQHLPREQCKTSTQFRLSKLHPAIRIFVNATTLAASVRWQGKCVDLLQCHETGLETVAGDWINPIDTAKYQRVYCNLDARWNAEVFKCFLRWLRNVLRTAGTLILYGTPDGTTWARLAPLGTPVGMFEMARFPVWSDAC</sequence>
<accession>A0ABX4V3R9</accession>
<evidence type="ECO:0000313" key="2">
    <source>
        <dbReference type="Proteomes" id="UP000235659"/>
    </source>
</evidence>